<keyword evidence="2" id="KW-1185">Reference proteome</keyword>
<evidence type="ECO:0000313" key="1">
    <source>
        <dbReference type="EMBL" id="OAQ69836.1"/>
    </source>
</evidence>
<gene>
    <name evidence="1" type="ORF">VFPPC_13264</name>
</gene>
<dbReference type="AlphaFoldDB" id="A0A179FW05"/>
<dbReference type="OrthoDB" id="4719947at2759"/>
<reference evidence="1 2" key="1">
    <citation type="journal article" date="2016" name="PLoS Pathog.">
        <title>Biosynthesis of antibiotic leucinostatins in bio-control fungus Purpureocillium lilacinum and their inhibition on phytophthora revealed by genome mining.</title>
        <authorList>
            <person name="Wang G."/>
            <person name="Liu Z."/>
            <person name="Lin R."/>
            <person name="Li E."/>
            <person name="Mao Z."/>
            <person name="Ling J."/>
            <person name="Yang Y."/>
            <person name="Yin W.B."/>
            <person name="Xie B."/>
        </authorList>
    </citation>
    <scope>NUCLEOTIDE SEQUENCE [LARGE SCALE GENOMIC DNA]</scope>
    <source>
        <strain evidence="1">170</strain>
    </source>
</reference>
<accession>A0A179FW05</accession>
<dbReference type="KEGG" id="pchm:VFPPC_13264"/>
<protein>
    <submittedName>
        <fullName evidence="1">Uncharacterized protein</fullName>
    </submittedName>
</protein>
<proteinExistence type="predicted"/>
<name>A0A179FW05_METCM</name>
<dbReference type="Proteomes" id="UP000078397">
    <property type="component" value="Unassembled WGS sequence"/>
</dbReference>
<organism evidence="1 2">
    <name type="scientific">Pochonia chlamydosporia 170</name>
    <dbReference type="NCBI Taxonomy" id="1380566"/>
    <lineage>
        <taxon>Eukaryota</taxon>
        <taxon>Fungi</taxon>
        <taxon>Dikarya</taxon>
        <taxon>Ascomycota</taxon>
        <taxon>Pezizomycotina</taxon>
        <taxon>Sordariomycetes</taxon>
        <taxon>Hypocreomycetidae</taxon>
        <taxon>Hypocreales</taxon>
        <taxon>Clavicipitaceae</taxon>
        <taxon>Pochonia</taxon>
    </lineage>
</organism>
<dbReference type="RefSeq" id="XP_018146373.1">
    <property type="nucleotide sequence ID" value="XM_018291041.1"/>
</dbReference>
<evidence type="ECO:0000313" key="2">
    <source>
        <dbReference type="Proteomes" id="UP000078397"/>
    </source>
</evidence>
<comment type="caution">
    <text evidence="1">The sequence shown here is derived from an EMBL/GenBank/DDBJ whole genome shotgun (WGS) entry which is preliminary data.</text>
</comment>
<dbReference type="GeneID" id="28855035"/>
<dbReference type="EMBL" id="LSBJ02000002">
    <property type="protein sequence ID" value="OAQ69836.1"/>
    <property type="molecule type" value="Genomic_DNA"/>
</dbReference>
<sequence>MARNTLSLPEVEPVALGLKDESSVKSAEIDVSNDYGTPNLLFLYYVPFIPDDKKPDLDAIGDVFQTWNAWELGQAEIQLIKHTEEGNLPSDDSLASRVIRNNYRSKAIDFFRSTSESWLTVANASRDEKSVTTTQEDALGDVRRTLRTIAASYRLQSQFGVILNALSGRINLDKENKMHFSHVYYKYDVIQDTTFNINKQEDDGNKGGGKDTFTVSVQIIVNTYNFDRKFWRDNRHEGEAAIQRGEPIRKEMAWDFYVDS</sequence>